<reference evidence="1 2" key="1">
    <citation type="journal article" date="2016" name="Nat. Commun.">
        <title>Thousands of microbial genomes shed light on interconnected biogeochemical processes in an aquifer system.</title>
        <authorList>
            <person name="Anantharaman K."/>
            <person name="Brown C.T."/>
            <person name="Hug L.A."/>
            <person name="Sharon I."/>
            <person name="Castelle C.J."/>
            <person name="Probst A.J."/>
            <person name="Thomas B.C."/>
            <person name="Singh A."/>
            <person name="Wilkins M.J."/>
            <person name="Karaoz U."/>
            <person name="Brodie E.L."/>
            <person name="Williams K.H."/>
            <person name="Hubbard S.S."/>
            <person name="Banfield J.F."/>
        </authorList>
    </citation>
    <scope>NUCLEOTIDE SEQUENCE [LARGE SCALE GENOMIC DNA]</scope>
</reference>
<organism evidence="1 2">
    <name type="scientific">Candidatus Chisholmbacteria bacterium RIFCSPHIGHO2_01_FULL_48_12</name>
    <dbReference type="NCBI Taxonomy" id="1797589"/>
    <lineage>
        <taxon>Bacteria</taxon>
        <taxon>Candidatus Chisholmiibacteriota</taxon>
    </lineage>
</organism>
<dbReference type="SUPFAM" id="SSF88723">
    <property type="entry name" value="PIN domain-like"/>
    <property type="match status" value="1"/>
</dbReference>
<evidence type="ECO:0000313" key="2">
    <source>
        <dbReference type="Proteomes" id="UP000177324"/>
    </source>
</evidence>
<accession>A0A1G1VQI5</accession>
<protein>
    <recommendedName>
        <fullName evidence="3">PIN domain-containing protein</fullName>
    </recommendedName>
</protein>
<sequence>MIPGPIVLEAATTLAKDKTINRPDLAKKLLDDYALLEDQPPTTHLFQELAQNYPLKGSRQNTPFDYFILTTARLNQIKIVFSFDAFYKKQGLILAKELL</sequence>
<dbReference type="EMBL" id="MHCH01000023">
    <property type="protein sequence ID" value="OGY17487.1"/>
    <property type="molecule type" value="Genomic_DNA"/>
</dbReference>
<comment type="caution">
    <text evidence="1">The sequence shown here is derived from an EMBL/GenBank/DDBJ whole genome shotgun (WGS) entry which is preliminary data.</text>
</comment>
<name>A0A1G1VQI5_9BACT</name>
<dbReference type="InterPro" id="IPR029060">
    <property type="entry name" value="PIN-like_dom_sf"/>
</dbReference>
<gene>
    <name evidence="1" type="ORF">A2784_01900</name>
</gene>
<dbReference type="AlphaFoldDB" id="A0A1G1VQI5"/>
<evidence type="ECO:0008006" key="3">
    <source>
        <dbReference type="Google" id="ProtNLM"/>
    </source>
</evidence>
<evidence type="ECO:0000313" key="1">
    <source>
        <dbReference type="EMBL" id="OGY17487.1"/>
    </source>
</evidence>
<proteinExistence type="predicted"/>
<dbReference type="STRING" id="1797589.A2784_01900"/>
<dbReference type="Proteomes" id="UP000177324">
    <property type="component" value="Unassembled WGS sequence"/>
</dbReference>